<sequence>MSTAYNPIINSNNETQICQICLKQYKKYVCPRCNLQYCSKTCYQSKEHKCAEIFFKENFMNLLKGEKAPENSKNEIMRILRKIEEEDSYELDCEQESDSEDEIISRFSGLNLDNMNTEAIWNKLNNKEKEQFKKLLNSQKDLDSQLDEIIIPWKPWWEYKINENENVLIKEIEQKEIEQSIINIKYPILNNNIQKINNISNKPKIFLGFNIIDIIFTYAYITRYFNGEMFSFIKEASETIWELTTILDNNLQYNFNNIEEILESKTIYFQKKQIINNIEQNIMTIEDSIKIIHKRENILLAFSDLIELYKQYQLQVKEEKKRKKESKEKYNHLNTLIKKGFRTEKKLYYYLCYSNTEEILSDDLIKILVQSLELKNEEMKAIKMDISENKKKYDRIKEKNTINKRKKLIEELRN</sequence>
<evidence type="ECO:0000313" key="5">
    <source>
        <dbReference type="Proteomes" id="UP000193719"/>
    </source>
</evidence>
<dbReference type="InterPro" id="IPR039646">
    <property type="entry name" value="ZNHIT2"/>
</dbReference>
<dbReference type="AlphaFoldDB" id="A0A1Y1VEH2"/>
<keyword evidence="2" id="KW-0175">Coiled coil</keyword>
<protein>
    <recommendedName>
        <fullName evidence="3">HIT-type domain-containing protein</fullName>
    </recommendedName>
</protein>
<keyword evidence="1" id="KW-0862">Zinc</keyword>
<dbReference type="CDD" id="cd23024">
    <property type="entry name" value="zf-HIT_ZNHIT2-3"/>
    <property type="match status" value="1"/>
</dbReference>
<evidence type="ECO:0000259" key="3">
    <source>
        <dbReference type="PROSITE" id="PS51083"/>
    </source>
</evidence>
<dbReference type="STRING" id="1754191.A0A1Y1VEH2"/>
<dbReference type="OrthoDB" id="18412at2759"/>
<dbReference type="InterPro" id="IPR007529">
    <property type="entry name" value="Znf_HIT"/>
</dbReference>
<evidence type="ECO:0000256" key="1">
    <source>
        <dbReference type="PROSITE-ProRule" id="PRU00453"/>
    </source>
</evidence>
<dbReference type="PANTHER" id="PTHR15555">
    <property type="entry name" value="ZINC FINGER HIT DOMAIN CONTAINING PROTEIN 2 PROTEIN FON -RELATED"/>
    <property type="match status" value="1"/>
</dbReference>
<dbReference type="Gene3D" id="3.30.60.190">
    <property type="match status" value="1"/>
</dbReference>
<dbReference type="EMBL" id="MCFH01000011">
    <property type="protein sequence ID" value="ORX54198.1"/>
    <property type="molecule type" value="Genomic_DNA"/>
</dbReference>
<comment type="caution">
    <text evidence="4">The sequence shown here is derived from an EMBL/GenBank/DDBJ whole genome shotgun (WGS) entry which is preliminary data.</text>
</comment>
<keyword evidence="1" id="KW-0863">Zinc-finger</keyword>
<reference evidence="4 5" key="2">
    <citation type="submission" date="2016-08" db="EMBL/GenBank/DDBJ databases">
        <title>Pervasive Adenine N6-methylation of Active Genes in Fungi.</title>
        <authorList>
            <consortium name="DOE Joint Genome Institute"/>
            <person name="Mondo S.J."/>
            <person name="Dannebaum R.O."/>
            <person name="Kuo R.C."/>
            <person name="Labutti K."/>
            <person name="Haridas S."/>
            <person name="Kuo A."/>
            <person name="Salamov A."/>
            <person name="Ahrendt S.R."/>
            <person name="Lipzen A."/>
            <person name="Sullivan W."/>
            <person name="Andreopoulos W.B."/>
            <person name="Clum A."/>
            <person name="Lindquist E."/>
            <person name="Daum C."/>
            <person name="Ramamoorthy G.K."/>
            <person name="Gryganskyi A."/>
            <person name="Culley D."/>
            <person name="Magnuson J.K."/>
            <person name="James T.Y."/>
            <person name="O'Malley M.A."/>
            <person name="Stajich J.E."/>
            <person name="Spatafora J.W."/>
            <person name="Visel A."/>
            <person name="Grigoriev I.V."/>
        </authorList>
    </citation>
    <scope>NUCLEOTIDE SEQUENCE [LARGE SCALE GENOMIC DNA]</scope>
    <source>
        <strain evidence="5">finn</strain>
    </source>
</reference>
<dbReference type="SUPFAM" id="SSF144232">
    <property type="entry name" value="HIT/MYND zinc finger-like"/>
    <property type="match status" value="1"/>
</dbReference>
<gene>
    <name evidence="4" type="ORF">BCR36DRAFT_348200</name>
</gene>
<dbReference type="GO" id="GO:0008270">
    <property type="term" value="F:zinc ion binding"/>
    <property type="evidence" value="ECO:0007669"/>
    <property type="project" value="UniProtKB-UniRule"/>
</dbReference>
<name>A0A1Y1VEH2_9FUNG</name>
<evidence type="ECO:0000313" key="4">
    <source>
        <dbReference type="EMBL" id="ORX54198.1"/>
    </source>
</evidence>
<proteinExistence type="predicted"/>
<keyword evidence="1" id="KW-0479">Metal-binding</keyword>
<accession>A0A1Y1VEH2</accession>
<reference evidence="4 5" key="1">
    <citation type="submission" date="2016-08" db="EMBL/GenBank/DDBJ databases">
        <title>Genomes of anaerobic fungi encode conserved fungal cellulosomes for biomass hydrolysis.</title>
        <authorList>
            <consortium name="DOE Joint Genome Institute"/>
            <person name="Haitjema C.H."/>
            <person name="Gilmore S.P."/>
            <person name="Henske J.K."/>
            <person name="Solomon K.V."/>
            <person name="De Groot R."/>
            <person name="Kuo A."/>
            <person name="Mondo S.J."/>
            <person name="Salamov A.A."/>
            <person name="Labutti K."/>
            <person name="Zhao Z."/>
            <person name="Chiniquy J."/>
            <person name="Barry K."/>
            <person name="Brewer H.M."/>
            <person name="Purvine S.O."/>
            <person name="Wright A.T."/>
            <person name="Boxma B."/>
            <person name="Van Alen T."/>
            <person name="Hackstein J.H."/>
            <person name="Baker S.E."/>
            <person name="Grigoriev I.V."/>
            <person name="O'Malley M.A."/>
        </authorList>
    </citation>
    <scope>NUCLEOTIDE SEQUENCE [LARGE SCALE GENOMIC DNA]</scope>
    <source>
        <strain evidence="5">finn</strain>
    </source>
</reference>
<dbReference type="PROSITE" id="PS51083">
    <property type="entry name" value="ZF_HIT"/>
    <property type="match status" value="1"/>
</dbReference>
<evidence type="ECO:0000256" key="2">
    <source>
        <dbReference type="SAM" id="Coils"/>
    </source>
</evidence>
<feature type="domain" description="HIT-type" evidence="3">
    <location>
        <begin position="18"/>
        <end position="50"/>
    </location>
</feature>
<feature type="coiled-coil region" evidence="2">
    <location>
        <begin position="309"/>
        <end position="336"/>
    </location>
</feature>
<dbReference type="PANTHER" id="PTHR15555:SF0">
    <property type="entry name" value="ZINC FINGER HIT DOMAIN-CONTAINING PROTEIN 2"/>
    <property type="match status" value="1"/>
</dbReference>
<dbReference type="Proteomes" id="UP000193719">
    <property type="component" value="Unassembled WGS sequence"/>
</dbReference>
<keyword evidence="5" id="KW-1185">Reference proteome</keyword>
<dbReference type="Pfam" id="PF04438">
    <property type="entry name" value="zf-HIT"/>
    <property type="match status" value="1"/>
</dbReference>
<organism evidence="4 5">
    <name type="scientific">Piromyces finnis</name>
    <dbReference type="NCBI Taxonomy" id="1754191"/>
    <lineage>
        <taxon>Eukaryota</taxon>
        <taxon>Fungi</taxon>
        <taxon>Fungi incertae sedis</taxon>
        <taxon>Chytridiomycota</taxon>
        <taxon>Chytridiomycota incertae sedis</taxon>
        <taxon>Neocallimastigomycetes</taxon>
        <taxon>Neocallimastigales</taxon>
        <taxon>Neocallimastigaceae</taxon>
        <taxon>Piromyces</taxon>
    </lineage>
</organism>